<keyword evidence="5" id="KW-1185">Reference proteome</keyword>
<protein>
    <submittedName>
        <fullName evidence="4">TVB4 protein</fullName>
    </submittedName>
</protein>
<dbReference type="GO" id="GO:0005886">
    <property type="term" value="C:plasma membrane"/>
    <property type="evidence" value="ECO:0007669"/>
    <property type="project" value="TreeGrafter"/>
</dbReference>
<dbReference type="GO" id="GO:0007166">
    <property type="term" value="P:cell surface receptor signaling pathway"/>
    <property type="evidence" value="ECO:0007669"/>
    <property type="project" value="TreeGrafter"/>
</dbReference>
<proteinExistence type="predicted"/>
<comment type="caution">
    <text evidence="4">The sequence shown here is derived from an EMBL/GenBank/DDBJ whole genome shotgun (WGS) entry which is preliminary data.</text>
</comment>
<feature type="domain" description="Ig-like" evidence="3">
    <location>
        <begin position="21"/>
        <end position="114"/>
    </location>
</feature>
<dbReference type="PANTHER" id="PTHR23268">
    <property type="entry name" value="T-CELL RECEPTOR BETA CHAIN"/>
    <property type="match status" value="1"/>
</dbReference>
<feature type="non-terminal residue" evidence="4">
    <location>
        <position position="1"/>
    </location>
</feature>
<sequence length="114" mass="12569">LGTILGCVSRASLSSTGTADGEITQTPKYLIREEGRGATLECEQDFNHDSMYWYRQDPGQGLRLIYRSRVVADVQTGDIPEGYSVSRKKKPFFPLTVTSAKKNQTALYLCASSA</sequence>
<accession>A0A6G1A8L3</accession>
<feature type="non-terminal residue" evidence="4">
    <location>
        <position position="114"/>
    </location>
</feature>
<gene>
    <name evidence="4" type="primary">Tvb4_1</name>
    <name evidence="4" type="ORF">FOF47_R22490</name>
</gene>
<dbReference type="Pfam" id="PF07686">
    <property type="entry name" value="V-set"/>
    <property type="match status" value="1"/>
</dbReference>
<dbReference type="PROSITE" id="PS50835">
    <property type="entry name" value="IG_LIKE"/>
    <property type="match status" value="1"/>
</dbReference>
<evidence type="ECO:0000313" key="4">
    <source>
        <dbReference type="EMBL" id="KAF0872149.1"/>
    </source>
</evidence>
<dbReference type="SUPFAM" id="SSF48726">
    <property type="entry name" value="Immunoglobulin"/>
    <property type="match status" value="1"/>
</dbReference>
<dbReference type="PANTHER" id="PTHR23268:SF28">
    <property type="entry name" value="T CELL RECEPTOR BETA VARIABLE 19"/>
    <property type="match status" value="1"/>
</dbReference>
<evidence type="ECO:0000313" key="5">
    <source>
        <dbReference type="Proteomes" id="UP000475037"/>
    </source>
</evidence>
<dbReference type="InterPro" id="IPR036179">
    <property type="entry name" value="Ig-like_dom_sf"/>
</dbReference>
<evidence type="ECO:0000259" key="3">
    <source>
        <dbReference type="PROSITE" id="PS50835"/>
    </source>
</evidence>
<dbReference type="AlphaFoldDB" id="A0A6G1A8L3"/>
<name>A0A6G1A8L3_CROCR</name>
<dbReference type="GO" id="GO:0002376">
    <property type="term" value="P:immune system process"/>
    <property type="evidence" value="ECO:0007669"/>
    <property type="project" value="UniProtKB-KW"/>
</dbReference>
<dbReference type="InterPro" id="IPR013106">
    <property type="entry name" value="Ig_V-set"/>
</dbReference>
<keyword evidence="2" id="KW-0391">Immunity</keyword>
<dbReference type="EMBL" id="VOAJ01006376">
    <property type="protein sequence ID" value="KAF0872149.1"/>
    <property type="molecule type" value="Genomic_DNA"/>
</dbReference>
<keyword evidence="1" id="KW-0732">Signal</keyword>
<dbReference type="InterPro" id="IPR007110">
    <property type="entry name" value="Ig-like_dom"/>
</dbReference>
<organism evidence="4 5">
    <name type="scientific">Crocuta crocuta</name>
    <name type="common">Spotted hyena</name>
    <dbReference type="NCBI Taxonomy" id="9678"/>
    <lineage>
        <taxon>Eukaryota</taxon>
        <taxon>Metazoa</taxon>
        <taxon>Chordata</taxon>
        <taxon>Craniata</taxon>
        <taxon>Vertebrata</taxon>
        <taxon>Euteleostomi</taxon>
        <taxon>Mammalia</taxon>
        <taxon>Eutheria</taxon>
        <taxon>Laurasiatheria</taxon>
        <taxon>Carnivora</taxon>
        <taxon>Feliformia</taxon>
        <taxon>Hyaenidae</taxon>
        <taxon>Crocuta</taxon>
    </lineage>
</organism>
<evidence type="ECO:0000256" key="1">
    <source>
        <dbReference type="ARBA" id="ARBA00022729"/>
    </source>
</evidence>
<reference evidence="4 5" key="1">
    <citation type="submission" date="2019-11" db="EMBL/GenBank/DDBJ databases">
        <authorList>
            <person name="Yang C."/>
            <person name="Li F."/>
        </authorList>
    </citation>
    <scope>NUCLEOTIDE SEQUENCE [LARGE SCALE GENOMIC DNA]</scope>
    <source>
        <strain evidence="4">KB4526</strain>
        <tissue evidence="4">Muscle</tissue>
    </source>
</reference>
<dbReference type="InterPro" id="IPR050413">
    <property type="entry name" value="TCR_beta_variable"/>
</dbReference>
<dbReference type="Proteomes" id="UP000475037">
    <property type="component" value="Unassembled WGS sequence"/>
</dbReference>
<evidence type="ECO:0000256" key="2">
    <source>
        <dbReference type="ARBA" id="ARBA00022859"/>
    </source>
</evidence>
<dbReference type="InterPro" id="IPR013783">
    <property type="entry name" value="Ig-like_fold"/>
</dbReference>
<dbReference type="Gene3D" id="2.60.40.10">
    <property type="entry name" value="Immunoglobulins"/>
    <property type="match status" value="1"/>
</dbReference>